<gene>
    <name evidence="2" type="ORF">TTHERM_000035237</name>
</gene>
<evidence type="ECO:0000256" key="1">
    <source>
        <dbReference type="SAM" id="Phobius"/>
    </source>
</evidence>
<keyword evidence="1" id="KW-1133">Transmembrane helix</keyword>
<sequence length="135" mass="16258">MTDTYLCSLLQIIQLFFKLISCFYKSYFWLILLHLLTTRMINHFQFIIRTMYQIFFSRQIDIQKQLFICLLFSFISITIQAGTKFKCQFSGVSSLEFFCQILYSQFIQTQEFNQCAEKQRESERSNCKDQIQVNL</sequence>
<dbReference type="RefSeq" id="XP_012652579.1">
    <property type="nucleotide sequence ID" value="XM_012797125.1"/>
</dbReference>
<feature type="transmembrane region" description="Helical" evidence="1">
    <location>
        <begin position="66"/>
        <end position="83"/>
    </location>
</feature>
<keyword evidence="1" id="KW-0472">Membrane</keyword>
<reference evidence="3" key="1">
    <citation type="journal article" date="2006" name="PLoS Biol.">
        <title>Macronuclear genome sequence of the ciliate Tetrahymena thermophila, a model eukaryote.</title>
        <authorList>
            <person name="Eisen J.A."/>
            <person name="Coyne R.S."/>
            <person name="Wu M."/>
            <person name="Wu D."/>
            <person name="Thiagarajan M."/>
            <person name="Wortman J.R."/>
            <person name="Badger J.H."/>
            <person name="Ren Q."/>
            <person name="Amedeo P."/>
            <person name="Jones K.M."/>
            <person name="Tallon L.J."/>
            <person name="Delcher A.L."/>
            <person name="Salzberg S.L."/>
            <person name="Silva J.C."/>
            <person name="Haas B.J."/>
            <person name="Majoros W.H."/>
            <person name="Farzad M."/>
            <person name="Carlton J.M."/>
            <person name="Smith R.K. Jr."/>
            <person name="Garg J."/>
            <person name="Pearlman R.E."/>
            <person name="Karrer K.M."/>
            <person name="Sun L."/>
            <person name="Manning G."/>
            <person name="Elde N.C."/>
            <person name="Turkewitz A.P."/>
            <person name="Asai D.J."/>
            <person name="Wilkes D.E."/>
            <person name="Wang Y."/>
            <person name="Cai H."/>
            <person name="Collins K."/>
            <person name="Stewart B.A."/>
            <person name="Lee S.R."/>
            <person name="Wilamowska K."/>
            <person name="Weinberg Z."/>
            <person name="Ruzzo W.L."/>
            <person name="Wloga D."/>
            <person name="Gaertig J."/>
            <person name="Frankel J."/>
            <person name="Tsao C.-C."/>
            <person name="Gorovsky M.A."/>
            <person name="Keeling P.J."/>
            <person name="Waller R.F."/>
            <person name="Patron N.J."/>
            <person name="Cherry J.M."/>
            <person name="Stover N.A."/>
            <person name="Krieger C.J."/>
            <person name="del Toro C."/>
            <person name="Ryder H.F."/>
            <person name="Williamson S.C."/>
            <person name="Barbeau R.A."/>
            <person name="Hamilton E.P."/>
            <person name="Orias E."/>
        </authorList>
    </citation>
    <scope>NUCLEOTIDE SEQUENCE [LARGE SCALE GENOMIC DNA]</scope>
    <source>
        <strain evidence="3">SB210</strain>
    </source>
</reference>
<evidence type="ECO:0000313" key="2">
    <source>
        <dbReference type="EMBL" id="EWS74866.1"/>
    </source>
</evidence>
<name>W7XIS4_TETTS</name>
<dbReference type="EMBL" id="GG662720">
    <property type="protein sequence ID" value="EWS74866.1"/>
    <property type="molecule type" value="Genomic_DNA"/>
</dbReference>
<proteinExistence type="predicted"/>
<protein>
    <submittedName>
        <fullName evidence="2">Transmembrane protein, putative</fullName>
    </submittedName>
</protein>
<accession>W7XIS4</accession>
<feature type="transmembrane region" description="Helical" evidence="1">
    <location>
        <begin position="12"/>
        <end position="36"/>
    </location>
</feature>
<organism evidence="2 3">
    <name type="scientific">Tetrahymena thermophila (strain SB210)</name>
    <dbReference type="NCBI Taxonomy" id="312017"/>
    <lineage>
        <taxon>Eukaryota</taxon>
        <taxon>Sar</taxon>
        <taxon>Alveolata</taxon>
        <taxon>Ciliophora</taxon>
        <taxon>Intramacronucleata</taxon>
        <taxon>Oligohymenophorea</taxon>
        <taxon>Hymenostomatida</taxon>
        <taxon>Tetrahymenina</taxon>
        <taxon>Tetrahymenidae</taxon>
        <taxon>Tetrahymena</taxon>
    </lineage>
</organism>
<keyword evidence="3" id="KW-1185">Reference proteome</keyword>
<keyword evidence="1 2" id="KW-0812">Transmembrane</keyword>
<dbReference type="AlphaFoldDB" id="W7XIS4"/>
<dbReference type="GeneID" id="24436906"/>
<dbReference type="Proteomes" id="UP000009168">
    <property type="component" value="Unassembled WGS sequence"/>
</dbReference>
<evidence type="ECO:0000313" key="3">
    <source>
        <dbReference type="Proteomes" id="UP000009168"/>
    </source>
</evidence>
<dbReference type="KEGG" id="tet:TTHERM_000035237"/>
<dbReference type="InParanoid" id="W7XIS4"/>